<evidence type="ECO:0000256" key="1">
    <source>
        <dbReference type="ARBA" id="ARBA00011051"/>
    </source>
</evidence>
<dbReference type="SUPFAM" id="SSF54593">
    <property type="entry name" value="Glyoxalase/Bleomycin resistance protein/Dihydroxybiphenyl dioxygenase"/>
    <property type="match status" value="1"/>
</dbReference>
<evidence type="ECO:0000256" key="2">
    <source>
        <dbReference type="ARBA" id="ARBA00021572"/>
    </source>
</evidence>
<gene>
    <name evidence="5" type="ORF">BN1012_Phect1352</name>
</gene>
<dbReference type="InterPro" id="IPR000335">
    <property type="entry name" value="Bleomycin-R"/>
</dbReference>
<reference evidence="5 6" key="1">
    <citation type="journal article" date="2014" name="Front. Genet.">
        <title>Genome and metabolic network of "Candidatus Phaeomarinobacter ectocarpi" Ec32, a new candidate genus of Alphaproteobacteria frequently associated with brown algae.</title>
        <authorList>
            <person name="Dittami S.M."/>
            <person name="Barbeyron T."/>
            <person name="Boyen C."/>
            <person name="Cambefort J."/>
            <person name="Collet G."/>
            <person name="Delage L."/>
            <person name="Gobet A."/>
            <person name="Groisillier A."/>
            <person name="Leblanc C."/>
            <person name="Michel G."/>
            <person name="Scornet D."/>
            <person name="Siegel A."/>
            <person name="Tapia J.E."/>
            <person name="Tonon T."/>
        </authorList>
    </citation>
    <scope>NUCLEOTIDE SEQUENCE [LARGE SCALE GENOMIC DNA]</scope>
    <source>
        <strain evidence="5 6">Ec32</strain>
    </source>
</reference>
<proteinExistence type="inferred from homology"/>
<dbReference type="STRING" id="1458461.BN1012_Phect1352"/>
<dbReference type="RefSeq" id="WP_052535418.1">
    <property type="nucleotide sequence ID" value="NZ_HG966617.1"/>
</dbReference>
<dbReference type="PROSITE" id="PS51819">
    <property type="entry name" value="VOC"/>
    <property type="match status" value="1"/>
</dbReference>
<keyword evidence="6" id="KW-1185">Reference proteome</keyword>
<dbReference type="EMBL" id="HG966617">
    <property type="protein sequence ID" value="CDO59566.1"/>
    <property type="molecule type" value="Genomic_DNA"/>
</dbReference>
<dbReference type="InterPro" id="IPR004360">
    <property type="entry name" value="Glyas_Fos-R_dOase_dom"/>
</dbReference>
<evidence type="ECO:0000313" key="6">
    <source>
        <dbReference type="Proteomes" id="UP000032160"/>
    </source>
</evidence>
<evidence type="ECO:0000256" key="3">
    <source>
        <dbReference type="ARBA" id="ARBA00023251"/>
    </source>
</evidence>
<feature type="domain" description="VOC" evidence="4">
    <location>
        <begin position="11"/>
        <end position="127"/>
    </location>
</feature>
<dbReference type="CDD" id="cd08349">
    <property type="entry name" value="BLMA_like"/>
    <property type="match status" value="1"/>
</dbReference>
<dbReference type="GO" id="GO:0046677">
    <property type="term" value="P:response to antibiotic"/>
    <property type="evidence" value="ECO:0007669"/>
    <property type="project" value="UniProtKB-KW"/>
</dbReference>
<dbReference type="HOGENOM" id="CLU_046006_15_3_5"/>
<dbReference type="InterPro" id="IPR029068">
    <property type="entry name" value="Glyas_Bleomycin-R_OHBP_Dase"/>
</dbReference>
<dbReference type="Gene3D" id="3.10.180.10">
    <property type="entry name" value="2,3-Dihydroxybiphenyl 1,2-Dioxygenase, domain 1"/>
    <property type="match status" value="1"/>
</dbReference>
<protein>
    <recommendedName>
        <fullName evidence="2">Bleomycin resistance protein</fullName>
    </recommendedName>
</protein>
<organism evidence="5 6">
    <name type="scientific">Candidatus Phaeomarinibacter ectocarpi</name>
    <dbReference type="NCBI Taxonomy" id="1458461"/>
    <lineage>
        <taxon>Bacteria</taxon>
        <taxon>Pseudomonadati</taxon>
        <taxon>Pseudomonadota</taxon>
        <taxon>Alphaproteobacteria</taxon>
        <taxon>Hyphomicrobiales</taxon>
        <taxon>Parvibaculaceae</taxon>
        <taxon>Candidatus Phaeomarinibacter</taxon>
    </lineage>
</organism>
<dbReference type="OrthoDB" id="9791602at2"/>
<keyword evidence="5" id="KW-0456">Lyase</keyword>
<dbReference type="Proteomes" id="UP000032160">
    <property type="component" value="Chromosome I"/>
</dbReference>
<comment type="similarity">
    <text evidence="1">Belongs to the bleomycin resistance protein family.</text>
</comment>
<name>X5MMV0_9HYPH</name>
<accession>X5MMV0</accession>
<dbReference type="AlphaFoldDB" id="X5MMV0"/>
<dbReference type="Pfam" id="PF00903">
    <property type="entry name" value="Glyoxalase"/>
    <property type="match status" value="1"/>
</dbReference>
<dbReference type="GO" id="GO:0016829">
    <property type="term" value="F:lyase activity"/>
    <property type="evidence" value="ECO:0007669"/>
    <property type="project" value="UniProtKB-KW"/>
</dbReference>
<dbReference type="InterPro" id="IPR037523">
    <property type="entry name" value="VOC_core"/>
</dbReference>
<sequence>MSLGNGHTDLHFGAPIVPVRNVAEAIGFYETHLGFTKGFASDDGAYGIVNNGPVCIHLQWTDDASTLAVTASNMSMYIGTSDVDELYRKVMATKPDTQTRAPFDQPYGMREFHIKDPNGFLIFFGQDLLQR</sequence>
<dbReference type="KEGG" id="pect:BN1012_Phect1352"/>
<evidence type="ECO:0000313" key="5">
    <source>
        <dbReference type="EMBL" id="CDO59566.1"/>
    </source>
</evidence>
<evidence type="ECO:0000259" key="4">
    <source>
        <dbReference type="PROSITE" id="PS51819"/>
    </source>
</evidence>
<keyword evidence="3" id="KW-0046">Antibiotic resistance</keyword>